<evidence type="ECO:0000256" key="1">
    <source>
        <dbReference type="SAM" id="Phobius"/>
    </source>
</evidence>
<feature type="transmembrane region" description="Helical" evidence="1">
    <location>
        <begin position="12"/>
        <end position="32"/>
    </location>
</feature>
<dbReference type="PANTHER" id="PTHR28008:SF1">
    <property type="entry name" value="DOMAIN PROTEIN, PUTATIVE (AFU_ORTHOLOGUE AFUA_3G10980)-RELATED"/>
    <property type="match status" value="1"/>
</dbReference>
<gene>
    <name evidence="2" type="ORF">GCM10007167_21760</name>
</gene>
<keyword evidence="1" id="KW-0812">Transmembrane</keyword>
<dbReference type="AlphaFoldDB" id="A0A919DEY1"/>
<keyword evidence="1" id="KW-1133">Transmembrane helix</keyword>
<reference evidence="2" key="1">
    <citation type="journal article" date="2014" name="Int. J. Syst. Evol. Microbiol.">
        <title>Complete genome sequence of Corynebacterium casei LMG S-19264T (=DSM 44701T), isolated from a smear-ripened cheese.</title>
        <authorList>
            <consortium name="US DOE Joint Genome Institute (JGI-PGF)"/>
            <person name="Walter F."/>
            <person name="Albersmeier A."/>
            <person name="Kalinowski J."/>
            <person name="Ruckert C."/>
        </authorList>
    </citation>
    <scope>NUCLEOTIDE SEQUENCE</scope>
    <source>
        <strain evidence="2">KCTC 32020</strain>
    </source>
</reference>
<comment type="caution">
    <text evidence="2">The sequence shown here is derived from an EMBL/GenBank/DDBJ whole genome shotgun (WGS) entry which is preliminary data.</text>
</comment>
<dbReference type="EMBL" id="BNCF01000012">
    <property type="protein sequence ID" value="GHE39262.1"/>
    <property type="molecule type" value="Genomic_DNA"/>
</dbReference>
<feature type="transmembrane region" description="Helical" evidence="1">
    <location>
        <begin position="52"/>
        <end position="79"/>
    </location>
</feature>
<keyword evidence="3" id="KW-1185">Reference proteome</keyword>
<evidence type="ECO:0000313" key="2">
    <source>
        <dbReference type="EMBL" id="GHE39262.1"/>
    </source>
</evidence>
<sequence>MSALRGFRRPAVWVLLWAAMIAAVTTGSLLPAQDVPRFSLPGGDKLQHAIGYAWLASGAVMLFATARARAVAAVGLWLLGGAIELAQGALTASRAADPWDLLANAAGILAGLPLARTRLATWWLRLDQRWFRAAANPL</sequence>
<organism evidence="2 3">
    <name type="scientific">Vulcaniibacterium thermophilum</name>
    <dbReference type="NCBI Taxonomy" id="1169913"/>
    <lineage>
        <taxon>Bacteria</taxon>
        <taxon>Pseudomonadati</taxon>
        <taxon>Pseudomonadota</taxon>
        <taxon>Gammaproteobacteria</taxon>
        <taxon>Lysobacterales</taxon>
        <taxon>Lysobacteraceae</taxon>
        <taxon>Vulcaniibacterium</taxon>
    </lineage>
</organism>
<dbReference type="PANTHER" id="PTHR28008">
    <property type="entry name" value="DOMAIN PROTEIN, PUTATIVE (AFU_ORTHOLOGUE AFUA_3G10980)-RELATED"/>
    <property type="match status" value="1"/>
</dbReference>
<keyword evidence="1" id="KW-0472">Membrane</keyword>
<reference evidence="2" key="2">
    <citation type="submission" date="2020-09" db="EMBL/GenBank/DDBJ databases">
        <authorList>
            <person name="Sun Q."/>
            <person name="Kim S."/>
        </authorList>
    </citation>
    <scope>NUCLEOTIDE SEQUENCE</scope>
    <source>
        <strain evidence="2">KCTC 32020</strain>
    </source>
</reference>
<evidence type="ECO:0000313" key="3">
    <source>
        <dbReference type="Proteomes" id="UP000636453"/>
    </source>
</evidence>
<name>A0A919DEY1_9GAMM</name>
<accession>A0A919DEY1</accession>
<dbReference type="Proteomes" id="UP000636453">
    <property type="component" value="Unassembled WGS sequence"/>
</dbReference>
<proteinExistence type="predicted"/>
<protein>
    <submittedName>
        <fullName evidence="2">Membrane protein</fullName>
    </submittedName>
</protein>
<dbReference type="RefSeq" id="WP_146474095.1">
    <property type="nucleotide sequence ID" value="NZ_BNCF01000012.1"/>
</dbReference>
<dbReference type="OrthoDB" id="3790495at2"/>